<evidence type="ECO:0000313" key="2">
    <source>
        <dbReference type="Proteomes" id="UP000032675"/>
    </source>
</evidence>
<evidence type="ECO:0000313" key="1">
    <source>
        <dbReference type="EMBL" id="GAN97446.1"/>
    </source>
</evidence>
<dbReference type="InterPro" id="IPR006626">
    <property type="entry name" value="PbH1"/>
</dbReference>
<dbReference type="SUPFAM" id="SSF51126">
    <property type="entry name" value="Pectin lyase-like"/>
    <property type="match status" value="2"/>
</dbReference>
<dbReference type="Proteomes" id="UP000032675">
    <property type="component" value="Unassembled WGS sequence"/>
</dbReference>
<organism evidence="1 2">
    <name type="scientific">Komagataeibacter europaeus NBRC 3261</name>
    <dbReference type="NCBI Taxonomy" id="1234669"/>
    <lineage>
        <taxon>Bacteria</taxon>
        <taxon>Pseudomonadati</taxon>
        <taxon>Pseudomonadota</taxon>
        <taxon>Alphaproteobacteria</taxon>
        <taxon>Acetobacterales</taxon>
        <taxon>Acetobacteraceae</taxon>
        <taxon>Komagataeibacter</taxon>
    </lineage>
</organism>
<dbReference type="SMART" id="SM00710">
    <property type="entry name" value="PbH1"/>
    <property type="match status" value="7"/>
</dbReference>
<protein>
    <submittedName>
        <fullName evidence="1">Uncharacterized protein</fullName>
    </submittedName>
</protein>
<proteinExistence type="predicted"/>
<accession>A0A0D6Q3W0</accession>
<name>A0A0D6Q3W0_KOMEU</name>
<comment type="caution">
    <text evidence="1">The sequence shown here is derived from an EMBL/GenBank/DDBJ whole genome shotgun (WGS) entry which is preliminary data.</text>
</comment>
<dbReference type="InterPro" id="IPR011050">
    <property type="entry name" value="Pectin_lyase_fold/virulence"/>
</dbReference>
<dbReference type="InterPro" id="IPR012334">
    <property type="entry name" value="Pectin_lyas_fold"/>
</dbReference>
<sequence length="413" mass="42466">MVGCDLAAQGANQTARVTEGAGMPAIPALAGGNHDAAPVIHSALTAGQAVFLPCGTYSIRSTLEIPAGAQLHGAGYCTVLRIDSTGDVGLLANAATDVDIRNLSIMDGVTRHADDVRLYHTRGVSLSGVWVRQTAHAASISLHLMGVLDTRMDNVTLISDGIAGYGILLDGDAGGTNGTYLTNVSTQGYLSGLRVNWAGSTFLDGGRYTGAYGAGISVAPDSAHLIYGGIHAEAVDTFRATGIHVSGNQGDGMELVGDAPVTKIRLTGIESSGNGISRGDQSYMGNGLYVANASVNGLLVQGDDFHSNYGNGLLVENGKNIIVSGNTILNNSVMESRGSNGVTIGGNVSRMTLQDNVIGTDAMQAMAANQAWGVYSLSVNYITVVGNRLHGNGTGNFYILPGGLVTNTHNVTD</sequence>
<reference evidence="1 2" key="1">
    <citation type="submission" date="2012-11" db="EMBL/GenBank/DDBJ databases">
        <title>Whole genome sequence of Gluconacetobacter europaeus NBRC3261.</title>
        <authorList>
            <person name="Azuma Y."/>
            <person name="Higashiura N."/>
            <person name="Hirakawa H."/>
            <person name="Matsushita K."/>
        </authorList>
    </citation>
    <scope>NUCLEOTIDE SEQUENCE [LARGE SCALE GENOMIC DNA]</scope>
    <source>
        <strain evidence="1 2">NBRC 3261</strain>
    </source>
</reference>
<dbReference type="Gene3D" id="2.160.20.10">
    <property type="entry name" value="Single-stranded right-handed beta-helix, Pectin lyase-like"/>
    <property type="match status" value="2"/>
</dbReference>
<dbReference type="EMBL" id="BANI01000159">
    <property type="protein sequence ID" value="GAN97446.1"/>
    <property type="molecule type" value="Genomic_DNA"/>
</dbReference>
<dbReference type="AlphaFoldDB" id="A0A0D6Q3W0"/>
<gene>
    <name evidence="1" type="ORF">Geu3261_0183_002</name>
</gene>